<feature type="transmembrane region" description="Helical" evidence="1">
    <location>
        <begin position="60"/>
        <end position="79"/>
    </location>
</feature>
<dbReference type="AlphaFoldDB" id="A0A2P6SLU4"/>
<proteinExistence type="predicted"/>
<evidence type="ECO:0000313" key="3">
    <source>
        <dbReference type="Proteomes" id="UP000238479"/>
    </source>
</evidence>
<keyword evidence="1" id="KW-1133">Transmembrane helix</keyword>
<dbReference type="EMBL" id="PDCK01000039">
    <property type="protein sequence ID" value="PRQ59657.1"/>
    <property type="molecule type" value="Genomic_DNA"/>
</dbReference>
<sequence length="106" mass="12049">MLISHHTSSNGTNDDYHDMLKQKIKLANFEDWIFLIVSIILELLSAAFDQASSPSKSNYALIGMLFAIVAVISCICELIHKVKREGAKLGRWGMLWWFYHPPPTIT</sequence>
<dbReference type="PANTHER" id="PTHR48473">
    <property type="entry name" value="TIR DOMAIN-CONTAINING PROTEIN"/>
    <property type="match status" value="1"/>
</dbReference>
<dbReference type="Gramene" id="PRQ59657">
    <property type="protein sequence ID" value="PRQ59657"/>
    <property type="gene ID" value="RchiOBHm_Chr1g0372601"/>
</dbReference>
<comment type="caution">
    <text evidence="2">The sequence shown here is derived from an EMBL/GenBank/DDBJ whole genome shotgun (WGS) entry which is preliminary data.</text>
</comment>
<dbReference type="PANTHER" id="PTHR48473:SF1">
    <property type="entry name" value="TIR DOMAIN-CONTAINING PROTEIN"/>
    <property type="match status" value="1"/>
</dbReference>
<keyword evidence="1" id="KW-0472">Membrane</keyword>
<evidence type="ECO:0000256" key="1">
    <source>
        <dbReference type="SAM" id="Phobius"/>
    </source>
</evidence>
<keyword evidence="3" id="KW-1185">Reference proteome</keyword>
<dbReference type="Proteomes" id="UP000238479">
    <property type="component" value="Chromosome 1"/>
</dbReference>
<name>A0A2P6SLU4_ROSCH</name>
<feature type="transmembrane region" description="Helical" evidence="1">
    <location>
        <begin position="29"/>
        <end position="48"/>
    </location>
</feature>
<protein>
    <submittedName>
        <fullName evidence="2">Uncharacterized protein</fullName>
    </submittedName>
</protein>
<gene>
    <name evidence="2" type="ORF">RchiOBHm_Chr1g0372601</name>
</gene>
<keyword evidence="1" id="KW-0812">Transmembrane</keyword>
<dbReference type="OMA" id="VISCICE"/>
<accession>A0A2P6SLU4</accession>
<reference evidence="2 3" key="1">
    <citation type="journal article" date="2018" name="Nat. Genet.">
        <title>The Rosa genome provides new insights in the design of modern roses.</title>
        <authorList>
            <person name="Bendahmane M."/>
        </authorList>
    </citation>
    <scope>NUCLEOTIDE SEQUENCE [LARGE SCALE GENOMIC DNA]</scope>
    <source>
        <strain evidence="3">cv. Old Blush</strain>
    </source>
</reference>
<evidence type="ECO:0000313" key="2">
    <source>
        <dbReference type="EMBL" id="PRQ59657.1"/>
    </source>
</evidence>
<organism evidence="2 3">
    <name type="scientific">Rosa chinensis</name>
    <name type="common">China rose</name>
    <dbReference type="NCBI Taxonomy" id="74649"/>
    <lineage>
        <taxon>Eukaryota</taxon>
        <taxon>Viridiplantae</taxon>
        <taxon>Streptophyta</taxon>
        <taxon>Embryophyta</taxon>
        <taxon>Tracheophyta</taxon>
        <taxon>Spermatophyta</taxon>
        <taxon>Magnoliopsida</taxon>
        <taxon>eudicotyledons</taxon>
        <taxon>Gunneridae</taxon>
        <taxon>Pentapetalae</taxon>
        <taxon>rosids</taxon>
        <taxon>fabids</taxon>
        <taxon>Rosales</taxon>
        <taxon>Rosaceae</taxon>
        <taxon>Rosoideae</taxon>
        <taxon>Rosoideae incertae sedis</taxon>
        <taxon>Rosa</taxon>
    </lineage>
</organism>